<dbReference type="InterPro" id="IPR002893">
    <property type="entry name" value="Znf_MYND"/>
</dbReference>
<dbReference type="Pfam" id="PF01753">
    <property type="entry name" value="zf-MYND"/>
    <property type="match status" value="1"/>
</dbReference>
<dbReference type="SUPFAM" id="SSF144232">
    <property type="entry name" value="HIT/MYND zinc finger-like"/>
    <property type="match status" value="1"/>
</dbReference>
<dbReference type="OrthoDB" id="432970at2759"/>
<evidence type="ECO:0000256" key="2">
    <source>
        <dbReference type="ARBA" id="ARBA00022771"/>
    </source>
</evidence>
<dbReference type="PROSITE" id="PS50865">
    <property type="entry name" value="ZF_MYND_2"/>
    <property type="match status" value="1"/>
</dbReference>
<gene>
    <name evidence="7" type="ORF">N0V83_006407</name>
</gene>
<dbReference type="GO" id="GO:0008270">
    <property type="term" value="F:zinc ion binding"/>
    <property type="evidence" value="ECO:0007669"/>
    <property type="project" value="UniProtKB-KW"/>
</dbReference>
<keyword evidence="8" id="KW-1185">Reference proteome</keyword>
<evidence type="ECO:0000313" key="8">
    <source>
        <dbReference type="Proteomes" id="UP001140560"/>
    </source>
</evidence>
<reference evidence="7" key="1">
    <citation type="submission" date="2022-10" db="EMBL/GenBank/DDBJ databases">
        <title>Tapping the CABI collections for fungal endophytes: first genome assemblies for Collariella, Neodidymelliopsis, Ascochyta clinopodiicola, Didymella pomorum, Didymosphaeria variabile, Neocosmospora piperis and Neocucurbitaria cava.</title>
        <authorList>
            <person name="Hill R."/>
        </authorList>
    </citation>
    <scope>NUCLEOTIDE SEQUENCE</scope>
    <source>
        <strain evidence="7">IMI 356814</strain>
    </source>
</reference>
<keyword evidence="2 4" id="KW-0863">Zinc-finger</keyword>
<feature type="domain" description="MYND-type" evidence="6">
    <location>
        <begin position="208"/>
        <end position="252"/>
    </location>
</feature>
<evidence type="ECO:0000256" key="3">
    <source>
        <dbReference type="ARBA" id="ARBA00022833"/>
    </source>
</evidence>
<feature type="region of interest" description="Disordered" evidence="5">
    <location>
        <begin position="283"/>
        <end position="314"/>
    </location>
</feature>
<name>A0A9W8Y647_9PLEO</name>
<organism evidence="7 8">
    <name type="scientific">Neocucurbitaria cava</name>
    <dbReference type="NCBI Taxonomy" id="798079"/>
    <lineage>
        <taxon>Eukaryota</taxon>
        <taxon>Fungi</taxon>
        <taxon>Dikarya</taxon>
        <taxon>Ascomycota</taxon>
        <taxon>Pezizomycotina</taxon>
        <taxon>Dothideomycetes</taxon>
        <taxon>Pleosporomycetidae</taxon>
        <taxon>Pleosporales</taxon>
        <taxon>Pleosporineae</taxon>
        <taxon>Cucurbitariaceae</taxon>
        <taxon>Neocucurbitaria</taxon>
    </lineage>
</organism>
<protein>
    <recommendedName>
        <fullName evidence="6">MYND-type domain-containing protein</fullName>
    </recommendedName>
</protein>
<evidence type="ECO:0000256" key="4">
    <source>
        <dbReference type="PROSITE-ProRule" id="PRU00134"/>
    </source>
</evidence>
<keyword evidence="1" id="KW-0479">Metal-binding</keyword>
<evidence type="ECO:0000256" key="5">
    <source>
        <dbReference type="SAM" id="MobiDB-lite"/>
    </source>
</evidence>
<dbReference type="AlphaFoldDB" id="A0A9W8Y647"/>
<sequence>MEPTLIPLDDFKLPDYPDASLNLNASPLTILDIKDFTNRHDTSKLTPAIGIATLLYNWCPESLKAFLDLDAWFSLTWNLSTNDNSPSETRLEIGRVGNQITFGSLNNGGESWTIMLTFNIATEGPERGSWVPNVKESMLGDEDVADAQEIERLARDWVREAILEKRWETGKGIRHRFFVEYAPMDDVWSDGIRMNPHWLYSALDLSACTTCCQKPGAGANATLLQRCGRCGTATYCSSACQKRDWAVHKDICTMGMEDRGQALAITRKGGLMMWDVEKTFAEVGSGEESRNPNFKEAQMRRVRRRDGDGDSVGG</sequence>
<comment type="caution">
    <text evidence="7">The sequence shown here is derived from an EMBL/GenBank/DDBJ whole genome shotgun (WGS) entry which is preliminary data.</text>
</comment>
<dbReference type="Gene3D" id="6.10.140.2220">
    <property type="match status" value="1"/>
</dbReference>
<dbReference type="Proteomes" id="UP001140560">
    <property type="component" value="Unassembled WGS sequence"/>
</dbReference>
<evidence type="ECO:0000313" key="7">
    <source>
        <dbReference type="EMBL" id="KAJ4368052.1"/>
    </source>
</evidence>
<dbReference type="EMBL" id="JAPEUY010000011">
    <property type="protein sequence ID" value="KAJ4368052.1"/>
    <property type="molecule type" value="Genomic_DNA"/>
</dbReference>
<keyword evidence="3" id="KW-0862">Zinc</keyword>
<evidence type="ECO:0000256" key="1">
    <source>
        <dbReference type="ARBA" id="ARBA00022723"/>
    </source>
</evidence>
<proteinExistence type="predicted"/>
<dbReference type="PROSITE" id="PS01360">
    <property type="entry name" value="ZF_MYND_1"/>
    <property type="match status" value="1"/>
</dbReference>
<evidence type="ECO:0000259" key="6">
    <source>
        <dbReference type="PROSITE" id="PS50865"/>
    </source>
</evidence>
<accession>A0A9W8Y647</accession>